<dbReference type="AlphaFoldDB" id="A0A937DKW9"/>
<name>A0A937DKW9_9BACT</name>
<proteinExistence type="predicted"/>
<evidence type="ECO:0000313" key="1">
    <source>
        <dbReference type="EMBL" id="MBL0766489.1"/>
    </source>
</evidence>
<organism evidence="1 2">
    <name type="scientific">Marivirga atlantica</name>
    <dbReference type="NCBI Taxonomy" id="1548457"/>
    <lineage>
        <taxon>Bacteria</taxon>
        <taxon>Pseudomonadati</taxon>
        <taxon>Bacteroidota</taxon>
        <taxon>Cytophagia</taxon>
        <taxon>Cytophagales</taxon>
        <taxon>Marivirgaceae</taxon>
        <taxon>Marivirga</taxon>
    </lineage>
</organism>
<accession>A0A937DKW9</accession>
<evidence type="ECO:0008006" key="3">
    <source>
        <dbReference type="Google" id="ProtNLM"/>
    </source>
</evidence>
<dbReference type="EMBL" id="JAERQG010000004">
    <property type="protein sequence ID" value="MBL0766489.1"/>
    <property type="molecule type" value="Genomic_DNA"/>
</dbReference>
<reference evidence="1" key="1">
    <citation type="submission" date="2021-01" db="EMBL/GenBank/DDBJ databases">
        <title>Marivirga sp. nov., isolated from intertidal surface sediments.</title>
        <authorList>
            <person name="Zhang M."/>
        </authorList>
    </citation>
    <scope>NUCLEOTIDE SEQUENCE</scope>
    <source>
        <strain evidence="1">SM1354</strain>
    </source>
</reference>
<dbReference type="RefSeq" id="WP_201923078.1">
    <property type="nucleotide sequence ID" value="NZ_JAERQG010000004.1"/>
</dbReference>
<gene>
    <name evidence="1" type="ORF">JKP34_14575</name>
</gene>
<keyword evidence="2" id="KW-1185">Reference proteome</keyword>
<sequence>MEKKPTSYNNSIQTTGYLISHIHWLNKIRKTTNEPDIIKGINISISILLCTYIESILNELLESIIEKRIKETNDTSYKRVLETIQMKLTKASWNQYLDISKTILPKTLNYYVDNETWKGIKILFSLRNVIVHGKEIKAKLLFQDDNYKIEYSGIYEKILDYFKEQKVLKSHQLRSSGHKILSIQSTNHFIKITDKFIDKIIIKILEEQGVSHGEIFSYRFNILGNHGIDYEEIYPKSQNTKMNDDDLPF</sequence>
<protein>
    <recommendedName>
        <fullName evidence="3">RiboL-PSP-HEPN domain-containing protein</fullName>
    </recommendedName>
</protein>
<comment type="caution">
    <text evidence="1">The sequence shown here is derived from an EMBL/GenBank/DDBJ whole genome shotgun (WGS) entry which is preliminary data.</text>
</comment>
<dbReference type="Proteomes" id="UP000642920">
    <property type="component" value="Unassembled WGS sequence"/>
</dbReference>
<evidence type="ECO:0000313" key="2">
    <source>
        <dbReference type="Proteomes" id="UP000642920"/>
    </source>
</evidence>